<dbReference type="EMBL" id="CP000575">
    <property type="protein sequence ID" value="ABN69590.1"/>
    <property type="molecule type" value="Genomic_DNA"/>
</dbReference>
<protein>
    <submittedName>
        <fullName evidence="1">Uncharacterized protein</fullName>
    </submittedName>
</protein>
<dbReference type="STRING" id="399550.Smar_0482"/>
<name>A3DLT0_STAMF</name>
<dbReference type="Proteomes" id="UP000000254">
    <property type="component" value="Chromosome"/>
</dbReference>
<reference evidence="2" key="1">
    <citation type="journal article" date="2009" name="BMC Genomics">
        <title>The complete genome sequence of Staphylothermus marinus reveals differences in sulfur metabolism among heterotrophic Crenarchaeota.</title>
        <authorList>
            <person name="Anderson I.J."/>
            <person name="Dharmarajan L."/>
            <person name="Rodriguez J."/>
            <person name="Hooper S."/>
            <person name="Porat I."/>
            <person name="Ulrich L.E."/>
            <person name="Elkins J.G."/>
            <person name="Mavromatis K."/>
            <person name="Sun H."/>
            <person name="Land M."/>
            <person name="Lapidus A."/>
            <person name="Lucas S."/>
            <person name="Barry K."/>
            <person name="Huber H."/>
            <person name="Zhulin I.B."/>
            <person name="Whitman W.B."/>
            <person name="Mukhopadhyay B."/>
            <person name="Woese C."/>
            <person name="Bristow J."/>
            <person name="Kyrpides N."/>
        </authorList>
    </citation>
    <scope>NUCLEOTIDE SEQUENCE [LARGE SCALE GENOMIC DNA]</scope>
    <source>
        <strain evidence="2">ATCC 43588 / DSM 3639 / JCM 9404 / F1</strain>
    </source>
</reference>
<dbReference type="HOGENOM" id="CLU_168718_0_0_2"/>
<reference evidence="1 2" key="2">
    <citation type="journal article" date="2009" name="Stand. Genomic Sci.">
        <title>Complete genome sequence of Staphylothermus marinus Stetter and Fiala 1986 type strain F1.</title>
        <authorList>
            <person name="Anderson I.J."/>
            <person name="Sun H."/>
            <person name="Lapidus A."/>
            <person name="Copeland A."/>
            <person name="Glavina Del Rio T."/>
            <person name="Tice H."/>
            <person name="Dalin E."/>
            <person name="Lucas S."/>
            <person name="Barry K."/>
            <person name="Land M."/>
            <person name="Richardson P."/>
            <person name="Huber H."/>
            <person name="Kyrpides N.C."/>
        </authorList>
    </citation>
    <scope>NUCLEOTIDE SEQUENCE [LARGE SCALE GENOMIC DNA]</scope>
    <source>
        <strain evidence="2">ATCC 43588 / DSM 3639 / JCM 9404 / F1</strain>
    </source>
</reference>
<gene>
    <name evidence="1" type="ordered locus">Smar_0482</name>
</gene>
<dbReference type="OrthoDB" id="14784at2157"/>
<organism evidence="1 2">
    <name type="scientific">Staphylothermus marinus (strain ATCC 43588 / DSM 3639 / JCM 9404 / F1)</name>
    <dbReference type="NCBI Taxonomy" id="399550"/>
    <lineage>
        <taxon>Archaea</taxon>
        <taxon>Thermoproteota</taxon>
        <taxon>Thermoprotei</taxon>
        <taxon>Desulfurococcales</taxon>
        <taxon>Desulfurococcaceae</taxon>
        <taxon>Staphylothermus</taxon>
    </lineage>
</organism>
<evidence type="ECO:0000313" key="2">
    <source>
        <dbReference type="Proteomes" id="UP000000254"/>
    </source>
</evidence>
<dbReference type="KEGG" id="smr:Smar_0482"/>
<dbReference type="AlphaFoldDB" id="A3DLT0"/>
<evidence type="ECO:0000313" key="1">
    <source>
        <dbReference type="EMBL" id="ABN69590.1"/>
    </source>
</evidence>
<proteinExistence type="predicted"/>
<sequence length="114" mass="12678">MTTARRMFVINKLLRKKNVVGKVAARYVAAGFNVTVNPPLKGVYFTASKHGVRYAGIVLWQKKKVGEEIIGKAKEIADKYKVKPIIILYGSGPIIDKDIVAKAREAGIIIKRIR</sequence>
<accession>A3DLT0</accession>
<keyword evidence="2" id="KW-1185">Reference proteome</keyword>
<dbReference type="eggNOG" id="arCOG04267">
    <property type="taxonomic scope" value="Archaea"/>
</dbReference>